<dbReference type="PANTHER" id="PTHR35936:SF19">
    <property type="entry name" value="AMINO-ACID-BINDING PROTEIN YXEM-RELATED"/>
    <property type="match status" value="1"/>
</dbReference>
<keyword evidence="5" id="KW-1185">Reference proteome</keyword>
<evidence type="ECO:0000313" key="4">
    <source>
        <dbReference type="EMBL" id="AQT46245.1"/>
    </source>
</evidence>
<evidence type="ECO:0000256" key="1">
    <source>
        <dbReference type="ARBA" id="ARBA00022729"/>
    </source>
</evidence>
<evidence type="ECO:0000259" key="3">
    <source>
        <dbReference type="SMART" id="SM00062"/>
    </source>
</evidence>
<reference evidence="4 5" key="1">
    <citation type="submission" date="2016-11" db="EMBL/GenBank/DDBJ databases">
        <title>Comparative genomics of Bartonella apis.</title>
        <authorList>
            <person name="Engel P."/>
        </authorList>
    </citation>
    <scope>NUCLEOTIDE SEQUENCE [LARGE SCALE GENOMIC DNA]</scope>
    <source>
        <strain evidence="4 5">BBC0122</strain>
    </source>
</reference>
<dbReference type="KEGG" id="bapi:BBC0122_001050"/>
<organism evidence="4 5">
    <name type="scientific">Bartonella choladocola</name>
    <dbReference type="NCBI Taxonomy" id="2750995"/>
    <lineage>
        <taxon>Bacteria</taxon>
        <taxon>Pseudomonadati</taxon>
        <taxon>Pseudomonadota</taxon>
        <taxon>Alphaproteobacteria</taxon>
        <taxon>Hyphomicrobiales</taxon>
        <taxon>Bartonellaceae</taxon>
        <taxon>Bartonella</taxon>
    </lineage>
</organism>
<dbReference type="Gene3D" id="3.40.190.10">
    <property type="entry name" value="Periplasmic binding protein-like II"/>
    <property type="match status" value="2"/>
</dbReference>
<keyword evidence="4" id="KW-0456">Lyase</keyword>
<dbReference type="STRING" id="1686310.BBC0244_000980"/>
<feature type="domain" description="Solute-binding protein family 3/N-terminal" evidence="3">
    <location>
        <begin position="35"/>
        <end position="259"/>
    </location>
</feature>
<proteinExistence type="predicted"/>
<dbReference type="SMART" id="SM00062">
    <property type="entry name" value="PBPb"/>
    <property type="match status" value="1"/>
</dbReference>
<evidence type="ECO:0000313" key="5">
    <source>
        <dbReference type="Proteomes" id="UP000189632"/>
    </source>
</evidence>
<dbReference type="PANTHER" id="PTHR35936">
    <property type="entry name" value="MEMBRANE-BOUND LYTIC MUREIN TRANSGLYCOSYLASE F"/>
    <property type="match status" value="1"/>
</dbReference>
<protein>
    <submittedName>
        <fullName evidence="4">Cyclohexadienyl dehydratase</fullName>
        <ecNumber evidence="4">4.2.1.91</ecNumber>
    </submittedName>
</protein>
<sequence>MMMKKTLMMLFWGCSFLTLTDADASKLDDVLDIKTLRVCTTGDYKPYSFLKTDGTYEGIDISMAHSLAKSLGAVVEFVPTSWKTLMADFLDDKCDIAMGGISISLARQQKVYMSEPLGVDGKIPFVRCEDAKKYNTLNALNQKSVRAIEPAGGTNEAFVRKYMPNAKLELFHDNTTIFKNLVDKKADVMITDASEALYQKRYYPTLCAVNPDKPLEFFEKGYMLPKGDISWKLYVDQWLHLMQKNGEYNAISAHWLKAGDVGHHDKKHSGAKHAH</sequence>
<evidence type="ECO:0000256" key="2">
    <source>
        <dbReference type="SAM" id="SignalP"/>
    </source>
</evidence>
<dbReference type="InterPro" id="IPR001638">
    <property type="entry name" value="Solute-binding_3/MltF_N"/>
</dbReference>
<dbReference type="RefSeq" id="WP_225868129.1">
    <property type="nucleotide sequence ID" value="NZ_CP015625.1"/>
</dbReference>
<dbReference type="Pfam" id="PF00497">
    <property type="entry name" value="SBP_bac_3"/>
    <property type="match status" value="1"/>
</dbReference>
<dbReference type="AlphaFoldDB" id="A0A1U9ME78"/>
<feature type="signal peptide" evidence="2">
    <location>
        <begin position="1"/>
        <end position="24"/>
    </location>
</feature>
<gene>
    <name evidence="4" type="ORF">BBC0122_001050</name>
</gene>
<dbReference type="SUPFAM" id="SSF53850">
    <property type="entry name" value="Periplasmic binding protein-like II"/>
    <property type="match status" value="1"/>
</dbReference>
<dbReference type="EMBL" id="CP015625">
    <property type="protein sequence ID" value="AQT46245.1"/>
    <property type="molecule type" value="Genomic_DNA"/>
</dbReference>
<feature type="chain" id="PRO_5012843851" evidence="2">
    <location>
        <begin position="25"/>
        <end position="275"/>
    </location>
</feature>
<name>A0A1U9ME78_9HYPH</name>
<dbReference type="EC" id="4.2.1.91" evidence="4"/>
<dbReference type="GO" id="GO:0047769">
    <property type="term" value="F:arogenate dehydratase activity"/>
    <property type="evidence" value="ECO:0007669"/>
    <property type="project" value="UniProtKB-EC"/>
</dbReference>
<dbReference type="Proteomes" id="UP000189632">
    <property type="component" value="Chromosome"/>
</dbReference>
<accession>A0A1U9ME78</accession>
<keyword evidence="1 2" id="KW-0732">Signal</keyword>